<evidence type="ECO:0000313" key="6">
    <source>
        <dbReference type="EMBL" id="CDO73799.1"/>
    </source>
</evidence>
<proteinExistence type="predicted"/>
<comment type="subcellular location">
    <subcellularLocation>
        <location evidence="1">Mitochondrion inner membrane</location>
    </subcellularLocation>
</comment>
<sequence length="66" mass="7534">MLNSIVYKPNHVVEKQKLVQSQHLPIYYRLPRSKLYVRSYYAIFALGMASSAYGAFQLIKGKPAGE</sequence>
<reference evidence="6" key="1">
    <citation type="submission" date="2014-01" db="EMBL/GenBank/DDBJ databases">
        <title>The genome of the white-rot fungus Pycnoporus cinnabarinus: a basidiomycete model with a versatile arsenal for lignocellulosic biomass breakdown.</title>
        <authorList>
            <person name="Levasseur A."/>
            <person name="Lomascolo A."/>
            <person name="Ruiz-Duenas F.J."/>
            <person name="Uzan E."/>
            <person name="Piumi F."/>
            <person name="Kues U."/>
            <person name="Ram A.F.J."/>
            <person name="Murat C."/>
            <person name="Haon M."/>
            <person name="Benoit I."/>
            <person name="Arfi Y."/>
            <person name="Chevret D."/>
            <person name="Drula E."/>
            <person name="Kwon M.J."/>
            <person name="Gouret P."/>
            <person name="Lesage-Meessen L."/>
            <person name="Lombard V."/>
            <person name="Mariette J."/>
            <person name="Noirot C."/>
            <person name="Park J."/>
            <person name="Patyshakuliyeva A."/>
            <person name="Wieneger R.A.B."/>
            <person name="Wosten H.A.B."/>
            <person name="Martin F."/>
            <person name="Coutinho P.M."/>
            <person name="de Vries R."/>
            <person name="Martinez A.T."/>
            <person name="Klopp C."/>
            <person name="Pontarotti P."/>
            <person name="Henrissat B."/>
            <person name="Record E."/>
        </authorList>
    </citation>
    <scope>NUCLEOTIDE SEQUENCE [LARGE SCALE GENOMIC DNA]</scope>
    <source>
        <strain evidence="6">BRFM137</strain>
    </source>
</reference>
<feature type="transmembrane region" description="Helical" evidence="5">
    <location>
        <begin position="39"/>
        <end position="59"/>
    </location>
</feature>
<evidence type="ECO:0000256" key="3">
    <source>
        <dbReference type="ARBA" id="ARBA00023128"/>
    </source>
</evidence>
<accession>A0A060SNN8</accession>
<dbReference type="Proteomes" id="UP000029665">
    <property type="component" value="Unassembled WGS sequence"/>
</dbReference>
<dbReference type="Pfam" id="PF02238">
    <property type="entry name" value="COX7a"/>
    <property type="match status" value="1"/>
</dbReference>
<keyword evidence="7" id="KW-1185">Reference proteome</keyword>
<dbReference type="STRING" id="5643.A0A060SNN8"/>
<name>A0A060SNN8_PYCCI</name>
<dbReference type="InterPro" id="IPR039297">
    <property type="entry name" value="COX7a"/>
</dbReference>
<keyword evidence="3" id="KW-0496">Mitochondrion</keyword>
<keyword evidence="4 5" id="KW-0472">Membrane</keyword>
<dbReference type="AlphaFoldDB" id="A0A060SNN8"/>
<dbReference type="EMBL" id="CCBP010000123">
    <property type="protein sequence ID" value="CDO73799.1"/>
    <property type="molecule type" value="Genomic_DNA"/>
</dbReference>
<keyword evidence="5" id="KW-1133">Transmembrane helix</keyword>
<evidence type="ECO:0000256" key="4">
    <source>
        <dbReference type="ARBA" id="ARBA00023136"/>
    </source>
</evidence>
<keyword evidence="2" id="KW-0999">Mitochondrion inner membrane</keyword>
<evidence type="ECO:0000256" key="1">
    <source>
        <dbReference type="ARBA" id="ARBA00004273"/>
    </source>
</evidence>
<keyword evidence="5" id="KW-0812">Transmembrane</keyword>
<evidence type="ECO:0000313" key="7">
    <source>
        <dbReference type="Proteomes" id="UP000029665"/>
    </source>
</evidence>
<dbReference type="OrthoDB" id="5511599at2759"/>
<organism evidence="6 7">
    <name type="scientific">Pycnoporus cinnabarinus</name>
    <name type="common">Cinnabar-red polypore</name>
    <name type="synonym">Trametes cinnabarina</name>
    <dbReference type="NCBI Taxonomy" id="5643"/>
    <lineage>
        <taxon>Eukaryota</taxon>
        <taxon>Fungi</taxon>
        <taxon>Dikarya</taxon>
        <taxon>Basidiomycota</taxon>
        <taxon>Agaricomycotina</taxon>
        <taxon>Agaricomycetes</taxon>
        <taxon>Polyporales</taxon>
        <taxon>Polyporaceae</taxon>
        <taxon>Trametes</taxon>
    </lineage>
</organism>
<evidence type="ECO:0000256" key="5">
    <source>
        <dbReference type="SAM" id="Phobius"/>
    </source>
</evidence>
<gene>
    <name evidence="6" type="ORF">BN946_scf185015.g128</name>
</gene>
<dbReference type="GO" id="GO:0005743">
    <property type="term" value="C:mitochondrial inner membrane"/>
    <property type="evidence" value="ECO:0007669"/>
    <property type="project" value="UniProtKB-SubCell"/>
</dbReference>
<comment type="caution">
    <text evidence="6">The sequence shown here is derived from an EMBL/GenBank/DDBJ whole genome shotgun (WGS) entry which is preliminary data.</text>
</comment>
<protein>
    <submittedName>
        <fullName evidence="6">Uncharacterized protein</fullName>
    </submittedName>
</protein>
<dbReference type="HOGENOM" id="CLU_169147_3_0_1"/>
<dbReference type="OMA" id="HEPIYYR"/>
<evidence type="ECO:0000256" key="2">
    <source>
        <dbReference type="ARBA" id="ARBA00022792"/>
    </source>
</evidence>